<dbReference type="AlphaFoldDB" id="A0A0A1VWV1"/>
<keyword evidence="4 10" id="KW-0028">Amino-acid biosynthesis</keyword>
<dbReference type="RefSeq" id="WP_045360030.1">
    <property type="nucleotide sequence ID" value="NZ_BBPA01000052.1"/>
</dbReference>
<dbReference type="InterPro" id="IPR018528">
    <property type="entry name" value="Preph_deHydtase_CS"/>
</dbReference>
<dbReference type="Pfam" id="PF01842">
    <property type="entry name" value="ACT"/>
    <property type="match status" value="1"/>
</dbReference>
<keyword evidence="6 10" id="KW-0584">Phenylalanine biosynthesis</keyword>
<evidence type="ECO:0000256" key="7">
    <source>
        <dbReference type="ARBA" id="ARBA00023239"/>
    </source>
</evidence>
<evidence type="ECO:0000256" key="6">
    <source>
        <dbReference type="ARBA" id="ARBA00023222"/>
    </source>
</evidence>
<sequence length="284" mass="31493">MTVKIAYLGPVGTYSETAALAFANSLPPQPHQLIPYPSIALALRSVVQNQADLAVVPVENSTEGSVVMTLDALWQLPGLQIQQELVLPISHALLSPRQSLTEIKTVYSHPQALAQCQKWLENNLPNVPIIPTNSTTEAIQILDREANSAAIASPRAAKLYNVPILIQPINDYPDNCTRFWVMALTSHRQGERMSLAFQVLDQPGALVKPLEVFAKRQLNLSRIESRPTKRSLGEYIFFIDLEINPDQQHLIAETLEELTNYTDAIDVLGAYQVVNLPVESLEEL</sequence>
<evidence type="ECO:0000256" key="2">
    <source>
        <dbReference type="ARBA" id="ARBA00013147"/>
    </source>
</evidence>
<dbReference type="Proteomes" id="UP000030321">
    <property type="component" value="Unassembled WGS sequence"/>
</dbReference>
<evidence type="ECO:0000256" key="8">
    <source>
        <dbReference type="ARBA" id="ARBA00047848"/>
    </source>
</evidence>
<dbReference type="GO" id="GO:0009094">
    <property type="term" value="P:L-phenylalanine biosynthetic process"/>
    <property type="evidence" value="ECO:0007669"/>
    <property type="project" value="UniProtKB-UniPathway"/>
</dbReference>
<dbReference type="InterPro" id="IPR001086">
    <property type="entry name" value="Preph_deHydtase"/>
</dbReference>
<organism evidence="13 14">
    <name type="scientific">Microcystis aeruginosa NIES-44</name>
    <dbReference type="NCBI Taxonomy" id="449439"/>
    <lineage>
        <taxon>Bacteria</taxon>
        <taxon>Bacillati</taxon>
        <taxon>Cyanobacteriota</taxon>
        <taxon>Cyanophyceae</taxon>
        <taxon>Oscillatoriophycideae</taxon>
        <taxon>Chroococcales</taxon>
        <taxon>Microcystaceae</taxon>
        <taxon>Microcystis</taxon>
    </lineage>
</organism>
<dbReference type="GO" id="GO:0005737">
    <property type="term" value="C:cytoplasm"/>
    <property type="evidence" value="ECO:0007669"/>
    <property type="project" value="TreeGrafter"/>
</dbReference>
<reference evidence="14" key="1">
    <citation type="journal article" date="2015" name="Genome">
        <title>Whole Genome Sequence of the Non-Microcystin-Producing Microcystis aeruginosa Strain NIES-44.</title>
        <authorList>
            <person name="Okano K."/>
            <person name="Miyata N."/>
            <person name="Ozaki Y."/>
        </authorList>
    </citation>
    <scope>NUCLEOTIDE SEQUENCE [LARGE SCALE GENOMIC DNA]</scope>
    <source>
        <strain evidence="14">NIES-44</strain>
    </source>
</reference>
<dbReference type="InterPro" id="IPR045865">
    <property type="entry name" value="ACT-like_dom_sf"/>
</dbReference>
<feature type="domain" description="ACT" evidence="12">
    <location>
        <begin position="194"/>
        <end position="272"/>
    </location>
</feature>
<evidence type="ECO:0000256" key="3">
    <source>
        <dbReference type="ARBA" id="ARBA00021872"/>
    </source>
</evidence>
<dbReference type="PROSITE" id="PS51671">
    <property type="entry name" value="ACT"/>
    <property type="match status" value="1"/>
</dbReference>
<protein>
    <recommendedName>
        <fullName evidence="3 10">Prephenate dehydratase</fullName>
        <shortName evidence="10">PDT</shortName>
        <ecNumber evidence="2 10">4.2.1.51</ecNumber>
    </recommendedName>
</protein>
<dbReference type="SUPFAM" id="SSF55021">
    <property type="entry name" value="ACT-like"/>
    <property type="match status" value="1"/>
</dbReference>
<evidence type="ECO:0000256" key="5">
    <source>
        <dbReference type="ARBA" id="ARBA00023141"/>
    </source>
</evidence>
<evidence type="ECO:0000256" key="1">
    <source>
        <dbReference type="ARBA" id="ARBA00004741"/>
    </source>
</evidence>
<evidence type="ECO:0000256" key="10">
    <source>
        <dbReference type="RuleBase" id="RU361254"/>
    </source>
</evidence>
<dbReference type="InterPro" id="IPR008242">
    <property type="entry name" value="Chor_mutase/pphenate_deHydtase"/>
</dbReference>
<dbReference type="EC" id="4.2.1.51" evidence="2 10"/>
<proteinExistence type="predicted"/>
<dbReference type="SUPFAM" id="SSF53850">
    <property type="entry name" value="Periplasmic binding protein-like II"/>
    <property type="match status" value="1"/>
</dbReference>
<dbReference type="PROSITE" id="PS51171">
    <property type="entry name" value="PREPHENATE_DEHYDR_3"/>
    <property type="match status" value="1"/>
</dbReference>
<dbReference type="PROSITE" id="PS00858">
    <property type="entry name" value="PREPHENATE_DEHYDR_2"/>
    <property type="match status" value="1"/>
</dbReference>
<feature type="site" description="Essential for prephenate dehydratase activity" evidence="9">
    <location>
        <position position="177"/>
    </location>
</feature>
<dbReference type="PIRSF" id="PIRSF001500">
    <property type="entry name" value="Chor_mut_pdt_Ppr"/>
    <property type="match status" value="1"/>
</dbReference>
<comment type="catalytic activity">
    <reaction evidence="8 10">
        <text>prephenate + H(+) = 3-phenylpyruvate + CO2 + H2O</text>
        <dbReference type="Rhea" id="RHEA:21648"/>
        <dbReference type="ChEBI" id="CHEBI:15377"/>
        <dbReference type="ChEBI" id="CHEBI:15378"/>
        <dbReference type="ChEBI" id="CHEBI:16526"/>
        <dbReference type="ChEBI" id="CHEBI:18005"/>
        <dbReference type="ChEBI" id="CHEBI:29934"/>
        <dbReference type="EC" id="4.2.1.51"/>
    </reaction>
</comment>
<keyword evidence="5 10" id="KW-0057">Aromatic amino acid biosynthesis</keyword>
<name>A0A0A1VWV1_MICAE</name>
<evidence type="ECO:0000259" key="12">
    <source>
        <dbReference type="PROSITE" id="PS51671"/>
    </source>
</evidence>
<dbReference type="CDD" id="cd13630">
    <property type="entry name" value="PBP2_PDT_1"/>
    <property type="match status" value="1"/>
</dbReference>
<dbReference type="PANTHER" id="PTHR21022:SF19">
    <property type="entry name" value="PREPHENATE DEHYDRATASE-RELATED"/>
    <property type="match status" value="1"/>
</dbReference>
<dbReference type="Gene3D" id="3.40.190.10">
    <property type="entry name" value="Periplasmic binding protein-like II"/>
    <property type="match status" value="2"/>
</dbReference>
<comment type="pathway">
    <text evidence="1 10">Amino-acid biosynthesis; L-phenylalanine biosynthesis; phenylpyruvate from prephenate: step 1/1.</text>
</comment>
<feature type="domain" description="Prephenate dehydratase" evidence="11">
    <location>
        <begin position="4"/>
        <end position="184"/>
    </location>
</feature>
<evidence type="ECO:0000313" key="14">
    <source>
        <dbReference type="Proteomes" id="UP000030321"/>
    </source>
</evidence>
<dbReference type="Gene3D" id="3.30.70.260">
    <property type="match status" value="1"/>
</dbReference>
<dbReference type="UniPathway" id="UPA00121">
    <property type="reaction ID" value="UER00345"/>
</dbReference>
<evidence type="ECO:0000256" key="9">
    <source>
        <dbReference type="PIRSR" id="PIRSR001500-2"/>
    </source>
</evidence>
<gene>
    <name evidence="10" type="primary">pheA</name>
    <name evidence="13" type="ORF">N44_02644</name>
</gene>
<dbReference type="NCBIfam" id="NF008865">
    <property type="entry name" value="PRK11898.1"/>
    <property type="match status" value="1"/>
</dbReference>
<dbReference type="EMBL" id="BBPA01000052">
    <property type="protein sequence ID" value="GAL94064.1"/>
    <property type="molecule type" value="Genomic_DNA"/>
</dbReference>
<accession>A0A0A1VWV1</accession>
<evidence type="ECO:0000313" key="13">
    <source>
        <dbReference type="EMBL" id="GAL94064.1"/>
    </source>
</evidence>
<dbReference type="CDD" id="cd04905">
    <property type="entry name" value="ACT_CM-PDT"/>
    <property type="match status" value="1"/>
</dbReference>
<dbReference type="InterPro" id="IPR002912">
    <property type="entry name" value="ACT_dom"/>
</dbReference>
<evidence type="ECO:0000259" key="11">
    <source>
        <dbReference type="PROSITE" id="PS51171"/>
    </source>
</evidence>
<dbReference type="PANTHER" id="PTHR21022">
    <property type="entry name" value="PREPHENATE DEHYDRATASE P PROTEIN"/>
    <property type="match status" value="1"/>
</dbReference>
<dbReference type="FunFam" id="3.40.190.10:FF:000034">
    <property type="entry name" value="Chorismate mutase/prephenate dehydratase"/>
    <property type="match status" value="1"/>
</dbReference>
<comment type="caution">
    <text evidence="13">The sequence shown here is derived from an EMBL/GenBank/DDBJ whole genome shotgun (WGS) entry which is preliminary data.</text>
</comment>
<dbReference type="GO" id="GO:0004664">
    <property type="term" value="F:prephenate dehydratase activity"/>
    <property type="evidence" value="ECO:0007669"/>
    <property type="project" value="UniProtKB-UniRule"/>
</dbReference>
<evidence type="ECO:0000256" key="4">
    <source>
        <dbReference type="ARBA" id="ARBA00022605"/>
    </source>
</evidence>
<dbReference type="PROSITE" id="PS00857">
    <property type="entry name" value="PREPHENATE_DEHYDR_1"/>
    <property type="match status" value="1"/>
</dbReference>
<dbReference type="Pfam" id="PF00800">
    <property type="entry name" value="PDT"/>
    <property type="match status" value="1"/>
</dbReference>
<keyword evidence="7 10" id="KW-0456">Lyase</keyword>